<evidence type="ECO:0000313" key="1">
    <source>
        <dbReference type="EMBL" id="AWG27305.1"/>
    </source>
</evidence>
<dbReference type="NCBIfam" id="TIGR04131">
    <property type="entry name" value="Bac_Flav_CTERM"/>
    <property type="match status" value="1"/>
</dbReference>
<dbReference type="EMBL" id="CP020919">
    <property type="protein sequence ID" value="AWG27305.1"/>
    <property type="molecule type" value="Genomic_DNA"/>
</dbReference>
<dbReference type="NCBIfam" id="NF038133">
    <property type="entry name" value="choice_anch_L"/>
    <property type="match status" value="1"/>
</dbReference>
<protein>
    <recommendedName>
        <fullName evidence="3">Ig-like domain-containing protein</fullName>
    </recommendedName>
</protein>
<accession>A0A2S1LU69</accession>
<dbReference type="KEGG" id="fki:FK004_09445"/>
<dbReference type="InterPro" id="IPR026341">
    <property type="entry name" value="T9SS_type_B"/>
</dbReference>
<dbReference type="InterPro" id="IPR049804">
    <property type="entry name" value="Choice_anch_L"/>
</dbReference>
<dbReference type="OrthoDB" id="9765926at2"/>
<evidence type="ECO:0000313" key="2">
    <source>
        <dbReference type="Proteomes" id="UP000244677"/>
    </source>
</evidence>
<organism evidence="1 2">
    <name type="scientific">Flavobacterium kingsejongi</name>
    <dbReference type="NCBI Taxonomy" id="1678728"/>
    <lineage>
        <taxon>Bacteria</taxon>
        <taxon>Pseudomonadati</taxon>
        <taxon>Bacteroidota</taxon>
        <taxon>Flavobacteriia</taxon>
        <taxon>Flavobacteriales</taxon>
        <taxon>Flavobacteriaceae</taxon>
        <taxon>Flavobacterium</taxon>
    </lineage>
</organism>
<sequence>MMYGGAICMAQSITVDTSTYTVPQLVSQVLINSPCNPSSNVTWRTGTQFGTTNGIGYFENTNPGFPMQSGVILTSGNAANAPGPNTSILNDGNASWIGDTDLEAILAQAGIPMTSTNATVLEFDFTPISPSFSFDFLFASEEYGNYQCQFSDAFAFLLTNTATGQTTNLAVVPGTSLPISVQTIRDYLYNSTCPSANSQFFHRFNGGSNALASATNYNGQTVVMQASAVLIPNTPYHIKLVIADRLDYESDSAIFLSASSFNIGQNVLGPDLTIAAQNAVCAGTSHTLTTGLNPLEYTFVWTKNGVIIANQNGPDLIVSQPGTYGVIYNNINTPCVNPASDTIIVEFYPALITQNPIPLYKCNTGATTYSYNLGLNTPILLAGLNPGMQISYYESAADANSDNNPLPNFYNSTGNQTIYVRITKTNSCFIVKSFQLLLTPPPTATVPHNLVSCAVPGNPANGNFNFSQLNAEILHGQSPSIYTVTYHTTPENANAGNLPLNATSYEAPAGTIYVRVQNGSDPECYTTTQFEISVSPLPPVDILSNVIVCDTYTLEALTNGNYFTGPNGTGTPLFAGNVITSTQLIYIFNAFTTTPFCTSQSSFKVTVVSAQEVTPNNATSCNSYTLPALDYGHFFTAPGGNGTPLTFGATLTTSQTVYVHYVSPDPPFCQINSSFQVTVIPFEALPEFTDVFDCFSYTLPQLNSGNYYTGPAGTGTLLTAGTVITSTQEIYVYKTNNICHDEKSFTVFITITPPATAVDCSNYILPPLPIGNYYTGPAGTGTLLTAGTVITSTQTIYVYVPSNNVPNCTDAMHFDIIISQPFETIPTEVQACATYTLPSLEVGNYYTGPNGTGVQLTPGFVITQSQVVYIYNPFNSGQNCTNQISQNIIINDYPLIDSRADVDTCNAPYILTPLAVGNYFTGPDGTGTQLVAGTAITENQTIYIYATTATNPPCGIGNSFTVTIHNIHADAPADVTRCDLYVLPALTVGNYYTGPGKTGTPMHAGDSITTTQTLYIYAETNERFNCIDEHSFLITIIPTPVVAPVANIKICNAYVLPALAVGNYFTQPNGVGTMLHAGDTLTASEVVYVYAETGTAVNCSDQKVFSVSIFNVEEPEDVFACESYVLPPLTFGKYYRGPNGTGGQVASGSTITNSILLYVYGTAPWTPACTDESSFYITIVKTPQIPAIPATLTTVCDEDGTNDGITLFNLAQLNAAVLGNLNPAEYRVDYFQSAAAAQNDSNPITSTISTVAYVRLSSLLAEDCFSVRPITITVHKLPQPIVKNGAVCIDSKTGNLLNPYTITTGPPSTGYTYIWADANGVLSNAHGNSYTTTVPGTFTLTVTNSSTACVSAPVTIQVIQSEPATVTYTTSNAFDDNPSITVTALGFGGDYEYALDSGPFQDSPVFNNVASGEHTITVNDKNGCEPVLIKALIINYPHYFTPNGDGYHDTWNITDLYFQPSSFIYIYDRYGKLITKIRPRGAGWDGTYNGQPLPSTDYWFTVTYTEFGEEKEFRAHFTLKR</sequence>
<gene>
    <name evidence="1" type="ORF">FK004_09445</name>
</gene>
<dbReference type="Pfam" id="PF13585">
    <property type="entry name" value="CHU_C"/>
    <property type="match status" value="1"/>
</dbReference>
<keyword evidence="2" id="KW-1185">Reference proteome</keyword>
<reference evidence="1 2" key="1">
    <citation type="submission" date="2017-04" db="EMBL/GenBank/DDBJ databases">
        <title>Complete genome sequence of Flavobacterium kingsejong AJ004.</title>
        <authorList>
            <person name="Lee P.C."/>
        </authorList>
    </citation>
    <scope>NUCLEOTIDE SEQUENCE [LARGE SCALE GENOMIC DNA]</scope>
    <source>
        <strain evidence="1 2">AJ004</strain>
    </source>
</reference>
<evidence type="ECO:0008006" key="3">
    <source>
        <dbReference type="Google" id="ProtNLM"/>
    </source>
</evidence>
<name>A0A2S1LU69_9FLAO</name>
<dbReference type="Proteomes" id="UP000244677">
    <property type="component" value="Chromosome"/>
</dbReference>
<proteinExistence type="predicted"/>